<dbReference type="SUPFAM" id="SSF56281">
    <property type="entry name" value="Metallo-hydrolase/oxidoreductase"/>
    <property type="match status" value="1"/>
</dbReference>
<dbReference type="InterPro" id="IPR045761">
    <property type="entry name" value="ODP_dom"/>
</dbReference>
<dbReference type="RefSeq" id="WP_237361637.1">
    <property type="nucleotide sequence ID" value="NZ_CAKLDM010000002.1"/>
</dbReference>
<proteinExistence type="predicted"/>
<keyword evidence="3" id="KW-1185">Reference proteome</keyword>
<reference evidence="2" key="1">
    <citation type="submission" date="2021-11" db="EMBL/GenBank/DDBJ databases">
        <authorList>
            <person name="Rodrigo-Torres L."/>
            <person name="Arahal R. D."/>
            <person name="Lucena T."/>
        </authorList>
    </citation>
    <scope>NUCLEOTIDE SEQUENCE</scope>
    <source>
        <strain evidence="2">CECT 7928</strain>
    </source>
</reference>
<sequence>MQSKTLYSQGEHRWVAFARDPSKPEKVIDTNQYMIVNRDQAMLLDPGGIELFSSMLGCVVKEISVEHITHLFASHQDPDIISSLGLWDKALPEATLHSPWIWEGFIRHFGMDSIKYDPIEDSGGSVSLSGLEVEFIPAHYMHSSGNFSVYDKEAKILMSGDIGAALDSVDAPFYVEDFDAHIPKMKYFHQRWMPSNRAKHDWIERVSKLNVDMMCPQHGGIFRGEDFKRFLDWLDTLEVGIAVGSE</sequence>
<organism evidence="2 3">
    <name type="scientific">Vibrio marisflavi CECT 7928</name>
    <dbReference type="NCBI Taxonomy" id="634439"/>
    <lineage>
        <taxon>Bacteria</taxon>
        <taxon>Pseudomonadati</taxon>
        <taxon>Pseudomonadota</taxon>
        <taxon>Gammaproteobacteria</taxon>
        <taxon>Vibrionales</taxon>
        <taxon>Vibrionaceae</taxon>
        <taxon>Vibrio</taxon>
    </lineage>
</organism>
<dbReference type="Proteomes" id="UP000838748">
    <property type="component" value="Unassembled WGS sequence"/>
</dbReference>
<evidence type="ECO:0000313" key="3">
    <source>
        <dbReference type="Proteomes" id="UP000838748"/>
    </source>
</evidence>
<dbReference type="Pfam" id="PF19583">
    <property type="entry name" value="ODP"/>
    <property type="match status" value="1"/>
</dbReference>
<dbReference type="PANTHER" id="PTHR43041:SF1">
    <property type="entry name" value="METALLO-BETA-LACTAMASE DOMAIN-CONTAINING PROTEIN"/>
    <property type="match status" value="1"/>
</dbReference>
<feature type="domain" description="Metallo-beta-lactamase" evidence="1">
    <location>
        <begin position="29"/>
        <end position="218"/>
    </location>
</feature>
<comment type="caution">
    <text evidence="2">The sequence shown here is derived from an EMBL/GenBank/DDBJ whole genome shotgun (WGS) entry which is preliminary data.</text>
</comment>
<dbReference type="SMART" id="SM00849">
    <property type="entry name" value="Lactamase_B"/>
    <property type="match status" value="1"/>
</dbReference>
<gene>
    <name evidence="2" type="ORF">VMF7928_02339</name>
</gene>
<dbReference type="CDD" id="cd07709">
    <property type="entry name" value="flavodiiron_proteins_MBL-fold"/>
    <property type="match status" value="1"/>
</dbReference>
<dbReference type="Gene3D" id="3.60.15.10">
    <property type="entry name" value="Ribonuclease Z/Hydroxyacylglutathione hydrolase-like"/>
    <property type="match status" value="1"/>
</dbReference>
<dbReference type="EMBL" id="CAKLDM010000002">
    <property type="protein sequence ID" value="CAH0539662.1"/>
    <property type="molecule type" value="Genomic_DNA"/>
</dbReference>
<name>A0ABM9A5Q6_9VIBR</name>
<dbReference type="InterPro" id="IPR036866">
    <property type="entry name" value="RibonucZ/Hydroxyglut_hydro"/>
</dbReference>
<dbReference type="InterPro" id="IPR001279">
    <property type="entry name" value="Metallo-B-lactamas"/>
</dbReference>
<dbReference type="PANTHER" id="PTHR43041">
    <property type="entry name" value="HYDROLASE, METALLO-BETA-LACTAMASE SUPERFAMILY"/>
    <property type="match status" value="1"/>
</dbReference>
<evidence type="ECO:0000259" key="1">
    <source>
        <dbReference type="SMART" id="SM00849"/>
    </source>
</evidence>
<evidence type="ECO:0000313" key="2">
    <source>
        <dbReference type="EMBL" id="CAH0539662.1"/>
    </source>
</evidence>
<protein>
    <recommendedName>
        <fullName evidence="1">Metallo-beta-lactamase domain-containing protein</fullName>
    </recommendedName>
</protein>
<accession>A0ABM9A5Q6</accession>